<dbReference type="PRINTS" id="PR00032">
    <property type="entry name" value="HTHARAC"/>
</dbReference>
<evidence type="ECO:0000256" key="3">
    <source>
        <dbReference type="ARBA" id="ARBA00023163"/>
    </source>
</evidence>
<dbReference type="SUPFAM" id="SSF46689">
    <property type="entry name" value="Homeodomain-like"/>
    <property type="match status" value="2"/>
</dbReference>
<dbReference type="InterPro" id="IPR009057">
    <property type="entry name" value="Homeodomain-like_sf"/>
</dbReference>
<dbReference type="InterPro" id="IPR018060">
    <property type="entry name" value="HTH_AraC"/>
</dbReference>
<keyword evidence="1" id="KW-0805">Transcription regulation</keyword>
<keyword evidence="2" id="KW-0238">DNA-binding</keyword>
<dbReference type="InterPro" id="IPR018062">
    <property type="entry name" value="HTH_AraC-typ_CS"/>
</dbReference>
<dbReference type="PROSITE" id="PS01124">
    <property type="entry name" value="HTH_ARAC_FAMILY_2"/>
    <property type="match status" value="1"/>
</dbReference>
<evidence type="ECO:0000256" key="1">
    <source>
        <dbReference type="ARBA" id="ARBA00023015"/>
    </source>
</evidence>
<evidence type="ECO:0000313" key="6">
    <source>
        <dbReference type="Proteomes" id="UP001519887"/>
    </source>
</evidence>
<sequence>MLNYSNHSYLDEHKLPFSISRVFLDQHNSPSMQEHDCVELVFIVQGDARYICEGECYDIHTRDVIIINPGETHRYEVGHGKPFEMIKCQFNSEFIQESLLRQLEITTLMDGSYVHSLLNKGERRYNRLNLKKQDSMRAISLLNCIQLEWKFKQANHHTLIKILVLELLVLLSRYKSQNTSFQPEPRLQRSSHNRILTRRVNGFLEHHYAEKLSISSICELFNISTRQMNRIFKRETGQTLTERVHEIRINRAKQYLMESDEKVIQIAILVGYEDPTFFSSLFRRQVGCPPGKFRKFYQELG</sequence>
<dbReference type="PANTHER" id="PTHR43280:SF28">
    <property type="entry name" value="HTH-TYPE TRANSCRIPTIONAL ACTIVATOR RHAS"/>
    <property type="match status" value="1"/>
</dbReference>
<dbReference type="InterPro" id="IPR003313">
    <property type="entry name" value="AraC-bd"/>
</dbReference>
<dbReference type="InterPro" id="IPR020449">
    <property type="entry name" value="Tscrpt_reg_AraC-type_HTH"/>
</dbReference>
<protein>
    <submittedName>
        <fullName evidence="5">AraC family transcriptional regulator</fullName>
    </submittedName>
</protein>
<dbReference type="EMBL" id="JAHZIK010000065">
    <property type="protein sequence ID" value="MBW7453360.1"/>
    <property type="molecule type" value="Genomic_DNA"/>
</dbReference>
<feature type="domain" description="HTH araC/xylS-type" evidence="4">
    <location>
        <begin position="198"/>
        <end position="296"/>
    </location>
</feature>
<organism evidence="5 6">
    <name type="scientific">Paenibacillus sepulcri</name>
    <dbReference type="NCBI Taxonomy" id="359917"/>
    <lineage>
        <taxon>Bacteria</taxon>
        <taxon>Bacillati</taxon>
        <taxon>Bacillota</taxon>
        <taxon>Bacilli</taxon>
        <taxon>Bacillales</taxon>
        <taxon>Paenibacillaceae</taxon>
        <taxon>Paenibacillus</taxon>
    </lineage>
</organism>
<reference evidence="5 6" key="1">
    <citation type="submission" date="2021-07" db="EMBL/GenBank/DDBJ databases">
        <title>Paenibacillus radiodurans sp. nov., isolated from the southeastern edge of Tengger Desert.</title>
        <authorList>
            <person name="Zhang G."/>
        </authorList>
    </citation>
    <scope>NUCLEOTIDE SEQUENCE [LARGE SCALE GENOMIC DNA]</scope>
    <source>
        <strain evidence="5 6">CCM 7311</strain>
    </source>
</reference>
<dbReference type="Pfam" id="PF02311">
    <property type="entry name" value="AraC_binding"/>
    <property type="match status" value="1"/>
</dbReference>
<dbReference type="SUPFAM" id="SSF51215">
    <property type="entry name" value="Regulatory protein AraC"/>
    <property type="match status" value="1"/>
</dbReference>
<gene>
    <name evidence="5" type="ORF">K0U00_04845</name>
</gene>
<dbReference type="Gene3D" id="2.60.120.10">
    <property type="entry name" value="Jelly Rolls"/>
    <property type="match status" value="1"/>
</dbReference>
<dbReference type="RefSeq" id="WP_210044710.1">
    <property type="nucleotide sequence ID" value="NZ_JBHLVU010000077.1"/>
</dbReference>
<dbReference type="PANTHER" id="PTHR43280">
    <property type="entry name" value="ARAC-FAMILY TRANSCRIPTIONAL REGULATOR"/>
    <property type="match status" value="1"/>
</dbReference>
<dbReference type="SMART" id="SM00342">
    <property type="entry name" value="HTH_ARAC"/>
    <property type="match status" value="1"/>
</dbReference>
<dbReference type="Proteomes" id="UP001519887">
    <property type="component" value="Unassembled WGS sequence"/>
</dbReference>
<proteinExistence type="predicted"/>
<evidence type="ECO:0000256" key="2">
    <source>
        <dbReference type="ARBA" id="ARBA00023125"/>
    </source>
</evidence>
<evidence type="ECO:0000259" key="4">
    <source>
        <dbReference type="PROSITE" id="PS01124"/>
    </source>
</evidence>
<keyword evidence="6" id="KW-1185">Reference proteome</keyword>
<dbReference type="Gene3D" id="1.10.10.60">
    <property type="entry name" value="Homeodomain-like"/>
    <property type="match status" value="2"/>
</dbReference>
<evidence type="ECO:0000313" key="5">
    <source>
        <dbReference type="EMBL" id="MBW7453360.1"/>
    </source>
</evidence>
<dbReference type="PROSITE" id="PS00041">
    <property type="entry name" value="HTH_ARAC_FAMILY_1"/>
    <property type="match status" value="1"/>
</dbReference>
<keyword evidence="3" id="KW-0804">Transcription</keyword>
<accession>A0ABS7BXJ0</accession>
<name>A0ABS7BXJ0_9BACL</name>
<dbReference type="InterPro" id="IPR037923">
    <property type="entry name" value="HTH-like"/>
</dbReference>
<comment type="caution">
    <text evidence="5">The sequence shown here is derived from an EMBL/GenBank/DDBJ whole genome shotgun (WGS) entry which is preliminary data.</text>
</comment>
<dbReference type="Pfam" id="PF12833">
    <property type="entry name" value="HTH_18"/>
    <property type="match status" value="1"/>
</dbReference>
<dbReference type="InterPro" id="IPR014710">
    <property type="entry name" value="RmlC-like_jellyroll"/>
</dbReference>